<comment type="subunit">
    <text evidence="10">Homodimer.</text>
</comment>
<dbReference type="GO" id="GO:0005829">
    <property type="term" value="C:cytosol"/>
    <property type="evidence" value="ECO:0007669"/>
    <property type="project" value="TreeGrafter"/>
</dbReference>
<evidence type="ECO:0000313" key="14">
    <source>
        <dbReference type="Proteomes" id="UP000427071"/>
    </source>
</evidence>
<dbReference type="Gene3D" id="3.40.50.10490">
    <property type="entry name" value="Glucose-6-phosphate isomerase like protein, domain 1"/>
    <property type="match status" value="2"/>
</dbReference>
<dbReference type="EC" id="2.6.1.16" evidence="3 10"/>
<gene>
    <name evidence="10 13" type="primary">glmS</name>
    <name evidence="13" type="ORF">CKALI_09845</name>
</gene>
<dbReference type="PANTHER" id="PTHR10937:SF0">
    <property type="entry name" value="GLUTAMINE--FRUCTOSE-6-PHOSPHATE TRANSAMINASE (ISOMERIZING)"/>
    <property type="match status" value="1"/>
</dbReference>
<feature type="initiator methionine" description="Removed" evidence="10">
    <location>
        <position position="28"/>
    </location>
</feature>
<dbReference type="CDD" id="cd05008">
    <property type="entry name" value="SIS_GlmS_GlmD_1"/>
    <property type="match status" value="1"/>
</dbReference>
<dbReference type="FunFam" id="3.40.50.10490:FF:000001">
    <property type="entry name" value="Glutamine--fructose-6-phosphate aminotransferase [isomerizing]"/>
    <property type="match status" value="1"/>
</dbReference>
<dbReference type="NCBIfam" id="NF001484">
    <property type="entry name" value="PRK00331.1"/>
    <property type="match status" value="1"/>
</dbReference>
<evidence type="ECO:0000313" key="13">
    <source>
        <dbReference type="EMBL" id="QGU02824.1"/>
    </source>
</evidence>
<dbReference type="InterPro" id="IPR046348">
    <property type="entry name" value="SIS_dom_sf"/>
</dbReference>
<evidence type="ECO:0000256" key="1">
    <source>
        <dbReference type="ARBA" id="ARBA00001031"/>
    </source>
</evidence>
<dbReference type="InterPro" id="IPR035466">
    <property type="entry name" value="GlmS/AgaS_SIS"/>
</dbReference>
<dbReference type="Pfam" id="PF13522">
    <property type="entry name" value="GATase_6"/>
    <property type="match status" value="1"/>
</dbReference>
<dbReference type="NCBIfam" id="TIGR01135">
    <property type="entry name" value="glmS"/>
    <property type="match status" value="1"/>
</dbReference>
<evidence type="ECO:0000256" key="8">
    <source>
        <dbReference type="ARBA" id="ARBA00022737"/>
    </source>
</evidence>
<sequence>MSQVNHLQEKVGVPIANIKAFAIRMFAMCGIVGYVGKQQGLNVAVEALRRMEYRGYDSSGVAVANGEGAINVVKRAGKLANLEDRIVEVGTDSLVGTTAIGHTRWATHGRPTDQNAHPHVSFDGKVAIVHNGIIENFAPLRAELEKQGIELKSETDSEVATHLLALAYNEGDTAGDFKASAMKVLNRLEGAFTLLFTHADHADTVIAARRSTPLIVGVGEGEMFLGSDVAAFIEHTKEAIELGQDSVVIITADSHEIMNFDGTPAEGKQFTIDWDLAAAEKGGYDSFMMKEIFEQPDAVRDTLVGHFVDGKIVLDEDNISEQELKSINKVFVVACGSAYHSGLLAKYAIEHWVRIPVEIEVASEFRYRDPVLDSNTLVVAVSQSGETADTLEAVRHAKTQGAKVLAVCNTNGSQIPRESDAVLYTHAGPEIGVASTKAFLAQVAANYIVGLALAQAKGTKYPDEIKEIWENLEAIPAKISEVLQCEDQVMEIARVLGAIKTMLFLGRGVGFPVALEGALKLKELAYIHAEGFAAGELKHGPIALIEDDLPVVVVVPSPRGVKVLHSKIVSNIQEIRARGAKTIVIAEEGDDAVEPFANWLIRIPQSSTIMQPLLATVPLQFLAAEIARQCGNEDIDKPRNLAKSVTVE</sequence>
<organism evidence="13 14">
    <name type="scientific">Corynebacterium kalinowskii</name>
    <dbReference type="NCBI Taxonomy" id="2675216"/>
    <lineage>
        <taxon>Bacteria</taxon>
        <taxon>Bacillati</taxon>
        <taxon>Actinomycetota</taxon>
        <taxon>Actinomycetes</taxon>
        <taxon>Mycobacteriales</taxon>
        <taxon>Corynebacteriaceae</taxon>
        <taxon>Corynebacterium</taxon>
    </lineage>
</organism>
<dbReference type="KEGG" id="ckw:CKALI_09845"/>
<dbReference type="GO" id="GO:0006002">
    <property type="term" value="P:fructose 6-phosphate metabolic process"/>
    <property type="evidence" value="ECO:0007669"/>
    <property type="project" value="TreeGrafter"/>
</dbReference>
<dbReference type="GO" id="GO:0005975">
    <property type="term" value="P:carbohydrate metabolic process"/>
    <property type="evidence" value="ECO:0007669"/>
    <property type="project" value="UniProtKB-UniRule"/>
</dbReference>
<dbReference type="Gene3D" id="3.60.20.10">
    <property type="entry name" value="Glutamine Phosphoribosylpyrophosphate, subunit 1, domain 1"/>
    <property type="match status" value="1"/>
</dbReference>
<keyword evidence="6 10" id="KW-0032">Aminotransferase</keyword>
<dbReference type="EMBL" id="CP046452">
    <property type="protein sequence ID" value="QGU02824.1"/>
    <property type="molecule type" value="Genomic_DNA"/>
</dbReference>
<feature type="active site" description="For Fru-6P isomerization activity" evidence="10">
    <location>
        <position position="643"/>
    </location>
</feature>
<keyword evidence="7 10" id="KW-0808">Transferase</keyword>
<evidence type="ECO:0000256" key="5">
    <source>
        <dbReference type="ARBA" id="ARBA00022490"/>
    </source>
</evidence>
<dbReference type="InterPro" id="IPR029055">
    <property type="entry name" value="Ntn_hydrolases_N"/>
</dbReference>
<dbReference type="FunFam" id="3.40.50.10490:FF:000002">
    <property type="entry name" value="Glutamine--fructose-6-phosphate aminotransferase [isomerizing]"/>
    <property type="match status" value="1"/>
</dbReference>
<dbReference type="GO" id="GO:0004360">
    <property type="term" value="F:glutamine-fructose-6-phosphate transaminase (isomerizing) activity"/>
    <property type="evidence" value="ECO:0007669"/>
    <property type="project" value="UniProtKB-UniRule"/>
</dbReference>
<dbReference type="AlphaFoldDB" id="A0A6B8VN35"/>
<dbReference type="FunFam" id="3.60.20.10:FF:000006">
    <property type="entry name" value="Glutamine--fructose-6-phosphate aminotransferase [isomerizing]"/>
    <property type="match status" value="1"/>
</dbReference>
<keyword evidence="5 10" id="KW-0963">Cytoplasm</keyword>
<feature type="domain" description="SIS" evidence="12">
    <location>
        <begin position="492"/>
        <end position="637"/>
    </location>
</feature>
<feature type="domain" description="SIS" evidence="12">
    <location>
        <begin position="320"/>
        <end position="459"/>
    </location>
</feature>
<feature type="active site" description="Nucleophile; for GATase activity" evidence="10">
    <location>
        <position position="29"/>
    </location>
</feature>
<evidence type="ECO:0000256" key="2">
    <source>
        <dbReference type="ARBA" id="ARBA00004496"/>
    </source>
</evidence>
<feature type="domain" description="Glutamine amidotransferase type-2" evidence="11">
    <location>
        <begin position="29"/>
        <end position="253"/>
    </location>
</feature>
<reference evidence="14" key="1">
    <citation type="submission" date="2019-11" db="EMBL/GenBank/DDBJ databases">
        <title>Complete genome sequence of Corynebacterium kalinowskii 1959, a novel Corynebacterium species isolated from soil of a small paddock in Vilsendorf, Germany.</title>
        <authorList>
            <person name="Schaffert L."/>
            <person name="Ruwe M."/>
            <person name="Milse J."/>
            <person name="Hanuschka K."/>
            <person name="Ortseifen V."/>
            <person name="Droste J."/>
            <person name="Brandt D."/>
            <person name="Schlueter L."/>
            <person name="Kutter Y."/>
            <person name="Vinke S."/>
            <person name="Viehoefer P."/>
            <person name="Jacob L."/>
            <person name="Luebke N.-C."/>
            <person name="Schulte-Berndt E."/>
            <person name="Hain C."/>
            <person name="Linder M."/>
            <person name="Schmidt P."/>
            <person name="Wollenschlaeger L."/>
            <person name="Luttermann T."/>
            <person name="Thieme E."/>
            <person name="Hassa J."/>
            <person name="Haak M."/>
            <person name="Wittchen M."/>
            <person name="Mentz A."/>
            <person name="Persicke M."/>
            <person name="Busche T."/>
            <person name="Ruckert C."/>
        </authorList>
    </citation>
    <scope>NUCLEOTIDE SEQUENCE [LARGE SCALE GENOMIC DNA]</scope>
    <source>
        <strain evidence="14">1959</strain>
    </source>
</reference>
<dbReference type="SUPFAM" id="SSF56235">
    <property type="entry name" value="N-terminal nucleophile aminohydrolases (Ntn hydrolases)"/>
    <property type="match status" value="1"/>
</dbReference>
<dbReference type="SUPFAM" id="SSF53697">
    <property type="entry name" value="SIS domain"/>
    <property type="match status" value="1"/>
</dbReference>
<dbReference type="GO" id="GO:0006487">
    <property type="term" value="P:protein N-linked glycosylation"/>
    <property type="evidence" value="ECO:0007669"/>
    <property type="project" value="TreeGrafter"/>
</dbReference>
<name>A0A6B8VN35_9CORY</name>
<keyword evidence="8" id="KW-0677">Repeat</keyword>
<comment type="catalytic activity">
    <reaction evidence="1 10">
        <text>D-fructose 6-phosphate + L-glutamine = D-glucosamine 6-phosphate + L-glutamate</text>
        <dbReference type="Rhea" id="RHEA:13237"/>
        <dbReference type="ChEBI" id="CHEBI:29985"/>
        <dbReference type="ChEBI" id="CHEBI:58359"/>
        <dbReference type="ChEBI" id="CHEBI:58725"/>
        <dbReference type="ChEBI" id="CHEBI:61527"/>
        <dbReference type="EC" id="2.6.1.16"/>
    </reaction>
</comment>
<dbReference type="CDD" id="cd05009">
    <property type="entry name" value="SIS_GlmS_GlmD_2"/>
    <property type="match status" value="1"/>
</dbReference>
<dbReference type="GO" id="GO:0006047">
    <property type="term" value="P:UDP-N-acetylglucosamine metabolic process"/>
    <property type="evidence" value="ECO:0007669"/>
    <property type="project" value="TreeGrafter"/>
</dbReference>
<dbReference type="HAMAP" id="MF_00164">
    <property type="entry name" value="GlmS"/>
    <property type="match status" value="1"/>
</dbReference>
<keyword evidence="9" id="KW-0315">Glutamine amidotransferase</keyword>
<dbReference type="PROSITE" id="PS51278">
    <property type="entry name" value="GATASE_TYPE_2"/>
    <property type="match status" value="1"/>
</dbReference>
<dbReference type="GO" id="GO:0097367">
    <property type="term" value="F:carbohydrate derivative binding"/>
    <property type="evidence" value="ECO:0007669"/>
    <property type="project" value="InterPro"/>
</dbReference>
<dbReference type="InterPro" id="IPR035490">
    <property type="entry name" value="GlmS/FrlB_SIS"/>
</dbReference>
<dbReference type="InterPro" id="IPR047084">
    <property type="entry name" value="GFAT_N"/>
</dbReference>
<protein>
    <recommendedName>
        <fullName evidence="4 10">Glutamine--fructose-6-phosphate aminotransferase [isomerizing]</fullName>
        <ecNumber evidence="3 10">2.6.1.16</ecNumber>
    </recommendedName>
    <alternativeName>
        <fullName evidence="10">D-fructose-6-phosphate amidotransferase</fullName>
    </alternativeName>
    <alternativeName>
        <fullName evidence="10">GFAT</fullName>
    </alternativeName>
    <alternativeName>
        <fullName evidence="10">Glucosamine-6-phosphate synthase</fullName>
    </alternativeName>
    <alternativeName>
        <fullName evidence="10">Hexosephosphate aminotransferase</fullName>
    </alternativeName>
    <alternativeName>
        <fullName evidence="10">L-glutamine--D-fructose-6-phosphate amidotransferase</fullName>
    </alternativeName>
</protein>
<dbReference type="Proteomes" id="UP000427071">
    <property type="component" value="Chromosome"/>
</dbReference>
<evidence type="ECO:0000259" key="12">
    <source>
        <dbReference type="PROSITE" id="PS51464"/>
    </source>
</evidence>
<accession>A0A6B8VN35</accession>
<comment type="subcellular location">
    <subcellularLocation>
        <location evidence="2 10">Cytoplasm</location>
    </subcellularLocation>
</comment>
<comment type="function">
    <text evidence="10">Catalyzes the first step in hexosamine metabolism, converting fructose-6P into glucosamine-6P using glutamine as a nitrogen source.</text>
</comment>
<dbReference type="InterPro" id="IPR005855">
    <property type="entry name" value="GFAT"/>
</dbReference>
<dbReference type="InterPro" id="IPR017932">
    <property type="entry name" value="GATase_2_dom"/>
</dbReference>
<evidence type="ECO:0000259" key="11">
    <source>
        <dbReference type="PROSITE" id="PS51278"/>
    </source>
</evidence>
<evidence type="ECO:0000256" key="10">
    <source>
        <dbReference type="HAMAP-Rule" id="MF_00164"/>
    </source>
</evidence>
<evidence type="ECO:0000256" key="9">
    <source>
        <dbReference type="ARBA" id="ARBA00022962"/>
    </source>
</evidence>
<dbReference type="InterPro" id="IPR001347">
    <property type="entry name" value="SIS_dom"/>
</dbReference>
<proteinExistence type="inferred from homology"/>
<dbReference type="CDD" id="cd00714">
    <property type="entry name" value="GFAT"/>
    <property type="match status" value="1"/>
</dbReference>
<evidence type="ECO:0000256" key="4">
    <source>
        <dbReference type="ARBA" id="ARBA00016090"/>
    </source>
</evidence>
<dbReference type="GO" id="GO:0046349">
    <property type="term" value="P:amino sugar biosynthetic process"/>
    <property type="evidence" value="ECO:0007669"/>
    <property type="project" value="UniProtKB-ARBA"/>
</dbReference>
<evidence type="ECO:0000256" key="6">
    <source>
        <dbReference type="ARBA" id="ARBA00022576"/>
    </source>
</evidence>
<evidence type="ECO:0000256" key="7">
    <source>
        <dbReference type="ARBA" id="ARBA00022679"/>
    </source>
</evidence>
<keyword evidence="14" id="KW-1185">Reference proteome</keyword>
<dbReference type="Pfam" id="PF01380">
    <property type="entry name" value="SIS"/>
    <property type="match status" value="2"/>
</dbReference>
<dbReference type="PROSITE" id="PS51464">
    <property type="entry name" value="SIS"/>
    <property type="match status" value="2"/>
</dbReference>
<dbReference type="PANTHER" id="PTHR10937">
    <property type="entry name" value="GLUCOSAMINE--FRUCTOSE-6-PHOSPHATE AMINOTRANSFERASE, ISOMERIZING"/>
    <property type="match status" value="1"/>
</dbReference>
<evidence type="ECO:0000256" key="3">
    <source>
        <dbReference type="ARBA" id="ARBA00012916"/>
    </source>
</evidence>